<dbReference type="Gene3D" id="3.40.50.300">
    <property type="entry name" value="P-loop containing nucleotide triphosphate hydrolases"/>
    <property type="match status" value="1"/>
</dbReference>
<dbReference type="InterPro" id="IPR011527">
    <property type="entry name" value="ABC1_TM_dom"/>
</dbReference>
<dbReference type="Pfam" id="PF00005">
    <property type="entry name" value="ABC_tran"/>
    <property type="match status" value="1"/>
</dbReference>
<evidence type="ECO:0000256" key="10">
    <source>
        <dbReference type="ARBA" id="ARBA00023136"/>
    </source>
</evidence>
<dbReference type="CDD" id="cd18550">
    <property type="entry name" value="ABC_6TM_exporter_like"/>
    <property type="match status" value="1"/>
</dbReference>
<evidence type="ECO:0000256" key="6">
    <source>
        <dbReference type="ARBA" id="ARBA00022692"/>
    </source>
</evidence>
<dbReference type="Proteomes" id="UP000268844">
    <property type="component" value="Unassembled WGS sequence"/>
</dbReference>
<dbReference type="PROSITE" id="PS00211">
    <property type="entry name" value="ABC_TRANSPORTER_1"/>
    <property type="match status" value="1"/>
</dbReference>
<keyword evidence="15" id="KW-1185">Reference proteome</keyword>
<reference evidence="14 15" key="1">
    <citation type="submission" date="2018-12" db="EMBL/GenBank/DDBJ databases">
        <authorList>
            <person name="Criscuolo A."/>
        </authorList>
    </citation>
    <scope>NUCLEOTIDE SEQUENCE [LARGE SCALE GENOMIC DNA]</scope>
    <source>
        <strain evidence="14">ACIP1116281</strain>
    </source>
</reference>
<keyword evidence="7" id="KW-0547">Nucleotide-binding</keyword>
<dbReference type="RefSeq" id="WP_126150061.1">
    <property type="nucleotide sequence ID" value="NZ_JBHTMH010000001.1"/>
</dbReference>
<keyword evidence="4" id="KW-1003">Cell membrane</keyword>
<dbReference type="OrthoDB" id="9804259at2"/>
<dbReference type="Pfam" id="PF00664">
    <property type="entry name" value="ABC_membrane"/>
    <property type="match status" value="1"/>
</dbReference>
<keyword evidence="10 11" id="KW-0472">Membrane</keyword>
<dbReference type="InterPro" id="IPR017871">
    <property type="entry name" value="ABC_transporter-like_CS"/>
</dbReference>
<dbReference type="InterPro" id="IPR036640">
    <property type="entry name" value="ABC1_TM_sf"/>
</dbReference>
<evidence type="ECO:0000313" key="14">
    <source>
        <dbReference type="EMBL" id="VDS04481.1"/>
    </source>
</evidence>
<comment type="similarity">
    <text evidence="2">Belongs to the ABC transporter superfamily.</text>
</comment>
<proteinExistence type="inferred from homology"/>
<gene>
    <name evidence="14" type="ORF">DEVEQU_01618</name>
</gene>
<evidence type="ECO:0000259" key="12">
    <source>
        <dbReference type="PROSITE" id="PS50893"/>
    </source>
</evidence>
<keyword evidence="6 11" id="KW-0812">Transmembrane</keyword>
<protein>
    <submittedName>
        <fullName evidence="14">Multidrug export ATP-binding/permease protein</fullName>
        <ecNumber evidence="14">3.6.3.-</ecNumber>
    </submittedName>
</protein>
<dbReference type="SUPFAM" id="SSF52540">
    <property type="entry name" value="P-loop containing nucleoside triphosphate hydrolases"/>
    <property type="match status" value="1"/>
</dbReference>
<dbReference type="PROSITE" id="PS50929">
    <property type="entry name" value="ABC_TM1F"/>
    <property type="match status" value="1"/>
</dbReference>
<evidence type="ECO:0000256" key="11">
    <source>
        <dbReference type="SAM" id="Phobius"/>
    </source>
</evidence>
<keyword evidence="8 14" id="KW-0067">ATP-binding</keyword>
<feature type="domain" description="ABC transporter" evidence="12">
    <location>
        <begin position="357"/>
        <end position="591"/>
    </location>
</feature>
<evidence type="ECO:0000256" key="9">
    <source>
        <dbReference type="ARBA" id="ARBA00022989"/>
    </source>
</evidence>
<dbReference type="InterPro" id="IPR003593">
    <property type="entry name" value="AAA+_ATPase"/>
</dbReference>
<accession>A0A3S4CRU8</accession>
<dbReference type="PANTHER" id="PTHR43394:SF1">
    <property type="entry name" value="ATP-BINDING CASSETTE SUB-FAMILY B MEMBER 10, MITOCHONDRIAL"/>
    <property type="match status" value="1"/>
</dbReference>
<dbReference type="PANTHER" id="PTHR43394">
    <property type="entry name" value="ATP-DEPENDENT PERMEASE MDL1, MITOCHONDRIAL"/>
    <property type="match status" value="1"/>
</dbReference>
<dbReference type="Gene3D" id="1.20.1560.10">
    <property type="entry name" value="ABC transporter type 1, transmembrane domain"/>
    <property type="match status" value="1"/>
</dbReference>
<dbReference type="SMART" id="SM00382">
    <property type="entry name" value="AAA"/>
    <property type="match status" value="1"/>
</dbReference>
<dbReference type="EC" id="3.6.3.-" evidence="14"/>
<feature type="transmembrane region" description="Helical" evidence="11">
    <location>
        <begin position="71"/>
        <end position="96"/>
    </location>
</feature>
<comment type="subcellular location">
    <subcellularLocation>
        <location evidence="1">Cell membrane</location>
        <topology evidence="1">Multi-pass membrane protein</topology>
    </subcellularLocation>
</comment>
<dbReference type="SUPFAM" id="SSF90123">
    <property type="entry name" value="ABC transporter transmembrane region"/>
    <property type="match status" value="1"/>
</dbReference>
<evidence type="ECO:0000256" key="1">
    <source>
        <dbReference type="ARBA" id="ARBA00004651"/>
    </source>
</evidence>
<dbReference type="GO" id="GO:0005886">
    <property type="term" value="C:plasma membrane"/>
    <property type="evidence" value="ECO:0007669"/>
    <property type="project" value="UniProtKB-SubCell"/>
</dbReference>
<organism evidence="14 15">
    <name type="scientific">Devosia equisanguinis</name>
    <dbReference type="NCBI Taxonomy" id="2490941"/>
    <lineage>
        <taxon>Bacteria</taxon>
        <taxon>Pseudomonadati</taxon>
        <taxon>Pseudomonadota</taxon>
        <taxon>Alphaproteobacteria</taxon>
        <taxon>Hyphomicrobiales</taxon>
        <taxon>Devosiaceae</taxon>
        <taxon>Devosia</taxon>
    </lineage>
</organism>
<evidence type="ECO:0000313" key="15">
    <source>
        <dbReference type="Proteomes" id="UP000268844"/>
    </source>
</evidence>
<feature type="domain" description="ABC transmembrane type-1" evidence="13">
    <location>
        <begin position="36"/>
        <end position="321"/>
    </location>
</feature>
<dbReference type="GO" id="GO:0016887">
    <property type="term" value="F:ATP hydrolysis activity"/>
    <property type="evidence" value="ECO:0007669"/>
    <property type="project" value="InterPro"/>
</dbReference>
<evidence type="ECO:0000256" key="5">
    <source>
        <dbReference type="ARBA" id="ARBA00022597"/>
    </source>
</evidence>
<keyword evidence="5" id="KW-0762">Sugar transport</keyword>
<evidence type="ECO:0000259" key="13">
    <source>
        <dbReference type="PROSITE" id="PS50929"/>
    </source>
</evidence>
<evidence type="ECO:0000256" key="4">
    <source>
        <dbReference type="ARBA" id="ARBA00022475"/>
    </source>
</evidence>
<dbReference type="FunFam" id="3.40.50.300:FF:000221">
    <property type="entry name" value="Multidrug ABC transporter ATP-binding protein"/>
    <property type="match status" value="1"/>
</dbReference>
<sequence>MHENDDDFAAYEASARQHTPWRRVFGLFRPHRRGLLVVLGLIVIAGIAGATTPFMMRAIVDDALPAKDTTLLVWLCCGLLGVAVLAAVASVLQAYVSTHIGQQIMHELRVKLYEHLQSLSLAFFATARTGEVQSRMSSDITGLQSLFTNTATDVARNVSVVLTTMVAMILLDWRLALASLGFMPVLLWLNNRVAGLRERITFQQQERIADMSATVTESLSAGGFILARTMGRARHLNRLFRQKSSEVAHLELRSHTAGQWEIAIIMFALDILPALTFLVGGLMLAQGLGVSIGTLVALIALQEQLLWPLLELFEARVELRKARALLTRVFGTLDTKPTLVEPANPVSLNTGEIRGEICFENVSFAYPASERQTLDHIWLRIAAGTHTAIVGSTGSGKSTLGYLIARLYDPDSGRVTLDGIDLRDMSFESLSQLLGVVTQDPFLLNASIEENLRFAKPEASQAELRSALELAQLSEKVASLPQGLRTEVGERGYQFSGGERQRLSLARTILRDPTILLLDEATSALDPQTENALSAALAARHNRTVVSIAHRLSTVRHADQIVVLEQGRIVEMGNHDQLIAANGRYRQLASIG</sequence>
<feature type="transmembrane region" description="Helical" evidence="11">
    <location>
        <begin position="35"/>
        <end position="59"/>
    </location>
</feature>
<keyword evidence="14" id="KW-0378">Hydrolase</keyword>
<evidence type="ECO:0000256" key="2">
    <source>
        <dbReference type="ARBA" id="ARBA00005417"/>
    </source>
</evidence>
<dbReference type="PROSITE" id="PS50893">
    <property type="entry name" value="ABC_TRANSPORTER_2"/>
    <property type="match status" value="1"/>
</dbReference>
<evidence type="ECO:0000256" key="7">
    <source>
        <dbReference type="ARBA" id="ARBA00022741"/>
    </source>
</evidence>
<dbReference type="GO" id="GO:0005524">
    <property type="term" value="F:ATP binding"/>
    <property type="evidence" value="ECO:0007669"/>
    <property type="project" value="UniProtKB-KW"/>
</dbReference>
<dbReference type="InterPro" id="IPR003439">
    <property type="entry name" value="ABC_transporter-like_ATP-bd"/>
</dbReference>
<evidence type="ECO:0000256" key="8">
    <source>
        <dbReference type="ARBA" id="ARBA00022840"/>
    </source>
</evidence>
<keyword evidence="9 11" id="KW-1133">Transmembrane helix</keyword>
<dbReference type="AlphaFoldDB" id="A0A3S4CRU8"/>
<dbReference type="GO" id="GO:0015421">
    <property type="term" value="F:ABC-type oligopeptide transporter activity"/>
    <property type="evidence" value="ECO:0007669"/>
    <property type="project" value="TreeGrafter"/>
</dbReference>
<feature type="transmembrane region" description="Helical" evidence="11">
    <location>
        <begin position="262"/>
        <end position="284"/>
    </location>
</feature>
<keyword evidence="3" id="KW-0813">Transport</keyword>
<dbReference type="EMBL" id="UZWD01000023">
    <property type="protein sequence ID" value="VDS04481.1"/>
    <property type="molecule type" value="Genomic_DNA"/>
</dbReference>
<evidence type="ECO:0000256" key="3">
    <source>
        <dbReference type="ARBA" id="ARBA00022448"/>
    </source>
</evidence>
<name>A0A3S4CRU8_9HYPH</name>
<dbReference type="InterPro" id="IPR039421">
    <property type="entry name" value="Type_1_exporter"/>
</dbReference>
<dbReference type="InterPro" id="IPR027417">
    <property type="entry name" value="P-loop_NTPase"/>
</dbReference>